<dbReference type="AlphaFoldDB" id="A0A8H2JNE4"/>
<protein>
    <submittedName>
        <fullName evidence="1">Fis family transcriptional regulator</fullName>
    </submittedName>
</protein>
<evidence type="ECO:0000313" key="2">
    <source>
        <dbReference type="Proteomes" id="UP000307702"/>
    </source>
</evidence>
<organism evidence="1 2">
    <name type="scientific">Colwellia ponticola</name>
    <dbReference type="NCBI Taxonomy" id="2304625"/>
    <lineage>
        <taxon>Bacteria</taxon>
        <taxon>Pseudomonadati</taxon>
        <taxon>Pseudomonadota</taxon>
        <taxon>Gammaproteobacteria</taxon>
        <taxon>Alteromonadales</taxon>
        <taxon>Colwelliaceae</taxon>
        <taxon>Colwellia</taxon>
    </lineage>
</organism>
<dbReference type="OrthoDB" id="6996126at2"/>
<gene>
    <name evidence="1" type="ORF">FCS21_08620</name>
</gene>
<keyword evidence="2" id="KW-1185">Reference proteome</keyword>
<proteinExistence type="predicted"/>
<evidence type="ECO:0000313" key="1">
    <source>
        <dbReference type="EMBL" id="TMM45441.1"/>
    </source>
</evidence>
<dbReference type="RefSeq" id="WP_138622428.1">
    <property type="nucleotide sequence ID" value="NZ_SZVP01000006.1"/>
</dbReference>
<sequence>MKLTKTNQKIDNNICKALTIACESSLHDIAGFVWLTHRANYTNFPASLVITCVFNSNDDIEAMKAQHQDEQLRLTIQKQLVKVGVVVKNIKQSVHFDSEEACQQQHRGEWDTRLALRVIKQKPNAGKVH</sequence>
<reference evidence="1 2" key="1">
    <citation type="submission" date="2019-05" db="EMBL/GenBank/DDBJ databases">
        <title>Colwellia ponticola sp. nov., isolated from seawater.</title>
        <authorList>
            <person name="Yoon J.-H."/>
        </authorList>
    </citation>
    <scope>NUCLEOTIDE SEQUENCE [LARGE SCALE GENOMIC DNA]</scope>
    <source>
        <strain evidence="1 2">OISW-25</strain>
    </source>
</reference>
<dbReference type="Proteomes" id="UP000307702">
    <property type="component" value="Unassembled WGS sequence"/>
</dbReference>
<comment type="caution">
    <text evidence="1">The sequence shown here is derived from an EMBL/GenBank/DDBJ whole genome shotgun (WGS) entry which is preliminary data.</text>
</comment>
<name>A0A8H2JNE4_9GAMM</name>
<dbReference type="EMBL" id="SZVP01000006">
    <property type="protein sequence ID" value="TMM45441.1"/>
    <property type="molecule type" value="Genomic_DNA"/>
</dbReference>
<accession>A0A8H2JNE4</accession>